<name>A0A0F9BYN9_9ZZZZ</name>
<proteinExistence type="predicted"/>
<organism evidence="1">
    <name type="scientific">marine sediment metagenome</name>
    <dbReference type="NCBI Taxonomy" id="412755"/>
    <lineage>
        <taxon>unclassified sequences</taxon>
        <taxon>metagenomes</taxon>
        <taxon>ecological metagenomes</taxon>
    </lineage>
</organism>
<sequence>MTHDNLLESIWRNDVASATGAGARKAARLLRALIPVRHVCLASAQVSDRGRVFSEETEVIPSLPLGDVLAEELGLDVPYGALVILMDAEALKAPVQDGDLSYDLGLIVGDVLVDVIRQGTFALDHEASALYIMASCYHRLAESAALQSLGLRPSRFRAGLAVTLSAYWSGARSGMTDTSGLCLGRDFLDCPKLRAYLKAVDPGFNVPVPAEV</sequence>
<gene>
    <name evidence="1" type="ORF">LCGC14_2389580</name>
</gene>
<accession>A0A0F9BYN9</accession>
<protein>
    <submittedName>
        <fullName evidence="1">Uncharacterized protein</fullName>
    </submittedName>
</protein>
<reference evidence="1" key="1">
    <citation type="journal article" date="2015" name="Nature">
        <title>Complex archaea that bridge the gap between prokaryotes and eukaryotes.</title>
        <authorList>
            <person name="Spang A."/>
            <person name="Saw J.H."/>
            <person name="Jorgensen S.L."/>
            <person name="Zaremba-Niedzwiedzka K."/>
            <person name="Martijn J."/>
            <person name="Lind A.E."/>
            <person name="van Eijk R."/>
            <person name="Schleper C."/>
            <person name="Guy L."/>
            <person name="Ettema T.J."/>
        </authorList>
    </citation>
    <scope>NUCLEOTIDE SEQUENCE</scope>
</reference>
<feature type="non-terminal residue" evidence="1">
    <location>
        <position position="212"/>
    </location>
</feature>
<evidence type="ECO:0000313" key="1">
    <source>
        <dbReference type="EMBL" id="KKL26999.1"/>
    </source>
</evidence>
<comment type="caution">
    <text evidence="1">The sequence shown here is derived from an EMBL/GenBank/DDBJ whole genome shotgun (WGS) entry which is preliminary data.</text>
</comment>
<dbReference type="AlphaFoldDB" id="A0A0F9BYN9"/>
<dbReference type="EMBL" id="LAZR01035631">
    <property type="protein sequence ID" value="KKL26999.1"/>
    <property type="molecule type" value="Genomic_DNA"/>
</dbReference>